<keyword evidence="3" id="KW-1185">Reference proteome</keyword>
<dbReference type="RefSeq" id="WP_072878081.1">
    <property type="nucleotide sequence ID" value="NZ_FQVT01000003.1"/>
</dbReference>
<organism evidence="2 3">
    <name type="scientific">Salegentibacter echinorum</name>
    <dbReference type="NCBI Taxonomy" id="1073325"/>
    <lineage>
        <taxon>Bacteria</taxon>
        <taxon>Pseudomonadati</taxon>
        <taxon>Bacteroidota</taxon>
        <taxon>Flavobacteriia</taxon>
        <taxon>Flavobacteriales</taxon>
        <taxon>Flavobacteriaceae</taxon>
        <taxon>Salegentibacter</taxon>
    </lineage>
</organism>
<dbReference type="Gene3D" id="3.40.630.30">
    <property type="match status" value="1"/>
</dbReference>
<feature type="domain" description="N-acetyltransferase" evidence="1">
    <location>
        <begin position="9"/>
        <end position="158"/>
    </location>
</feature>
<dbReference type="PANTHER" id="PTHR43415">
    <property type="entry name" value="SPERMIDINE N(1)-ACETYLTRANSFERASE"/>
    <property type="match status" value="1"/>
</dbReference>
<dbReference type="PROSITE" id="PS51186">
    <property type="entry name" value="GNAT"/>
    <property type="match status" value="1"/>
</dbReference>
<dbReference type="InterPro" id="IPR000182">
    <property type="entry name" value="GNAT_dom"/>
</dbReference>
<name>A0A1M5FG26_SALEC</name>
<evidence type="ECO:0000313" key="2">
    <source>
        <dbReference type="EMBL" id="SHF90379.1"/>
    </source>
</evidence>
<dbReference type="EMBL" id="FQVT01000003">
    <property type="protein sequence ID" value="SHF90379.1"/>
    <property type="molecule type" value="Genomic_DNA"/>
</dbReference>
<dbReference type="Proteomes" id="UP000183945">
    <property type="component" value="Unassembled WGS sequence"/>
</dbReference>
<reference evidence="3" key="1">
    <citation type="submission" date="2016-11" db="EMBL/GenBank/DDBJ databases">
        <authorList>
            <person name="Varghese N."/>
            <person name="Submissions S."/>
        </authorList>
    </citation>
    <scope>NUCLEOTIDE SEQUENCE [LARGE SCALE GENOMIC DNA]</scope>
    <source>
        <strain evidence="3">DSM 24579</strain>
    </source>
</reference>
<gene>
    <name evidence="2" type="ORF">SAMN05444483_103174</name>
</gene>
<dbReference type="STRING" id="1073325.SAMN05444483_103174"/>
<dbReference type="OrthoDB" id="9788916at2"/>
<dbReference type="Pfam" id="PF13302">
    <property type="entry name" value="Acetyltransf_3"/>
    <property type="match status" value="1"/>
</dbReference>
<dbReference type="GO" id="GO:0016747">
    <property type="term" value="F:acyltransferase activity, transferring groups other than amino-acyl groups"/>
    <property type="evidence" value="ECO:0007669"/>
    <property type="project" value="InterPro"/>
</dbReference>
<dbReference type="CDD" id="cd04301">
    <property type="entry name" value="NAT_SF"/>
    <property type="match status" value="1"/>
</dbReference>
<evidence type="ECO:0000313" key="3">
    <source>
        <dbReference type="Proteomes" id="UP000183945"/>
    </source>
</evidence>
<keyword evidence="2" id="KW-0808">Transferase</keyword>
<dbReference type="AlphaFoldDB" id="A0A1M5FG26"/>
<sequence length="158" mass="18242">MKHAKLNNLKLRYAEKADIASTLTWANNPQVRAFAYNQNKISHEVHTDWFYSKLESIDCEYYILEVQDKPAGSIRFDIEKNGSAKINYLIDPNYTGKGLGTYILDNGIKFLHKNRPSIKKVYGYVLKENIASIKIFNKLSYNKVSDNGSELKYEKPIK</sequence>
<dbReference type="SUPFAM" id="SSF55729">
    <property type="entry name" value="Acyl-CoA N-acyltransferases (Nat)"/>
    <property type="match status" value="1"/>
</dbReference>
<proteinExistence type="predicted"/>
<dbReference type="InterPro" id="IPR016181">
    <property type="entry name" value="Acyl_CoA_acyltransferase"/>
</dbReference>
<dbReference type="PANTHER" id="PTHR43415:SF3">
    <property type="entry name" value="GNAT-FAMILY ACETYLTRANSFERASE"/>
    <property type="match status" value="1"/>
</dbReference>
<evidence type="ECO:0000259" key="1">
    <source>
        <dbReference type="PROSITE" id="PS51186"/>
    </source>
</evidence>
<accession>A0A1M5FG26</accession>
<protein>
    <submittedName>
        <fullName evidence="2">Protein N-acetyltransferase, RimJ/RimL family</fullName>
    </submittedName>
</protein>